<dbReference type="PROSITE" id="PS01229">
    <property type="entry name" value="COF_2"/>
    <property type="match status" value="1"/>
</dbReference>
<evidence type="ECO:0000256" key="4">
    <source>
        <dbReference type="ARBA" id="ARBA00022842"/>
    </source>
</evidence>
<sequence>MIKLVVIDLDGTLLNAEHQLGAKTIETLQATHAAGYEVMIATGRHFQDVYLLAQQLQIPVSLITSNGARVHDCRGQLLYENHIPQQLVEKVIELSSGYSVHRNIYQGDVWLVEEENKPLLDIHHASGFGYQLTDFTHIDPQHIDKFYFNATHEKLQPLEQKLQQALGDQLYITFTTEIYLEVMNKGVSKATALSQLCQVKGIEASEVIAFGDGFNDVGMLQWVGHPVIMENANPKLKQQVVNANIAKSNVEEGVADYLLNHVLKNS</sequence>
<dbReference type="Gene3D" id="3.30.1240.10">
    <property type="match status" value="1"/>
</dbReference>
<comment type="similarity">
    <text evidence="5">Belongs to the HAD-like hydrolase superfamily. Cof family.</text>
</comment>
<keyword evidence="2" id="KW-0479">Metal-binding</keyword>
<evidence type="ECO:0000313" key="6">
    <source>
        <dbReference type="EMBL" id="MBO1927782.1"/>
    </source>
</evidence>
<accession>A0ABS3Q642</accession>
<keyword evidence="7" id="KW-1185">Reference proteome</keyword>
<dbReference type="SFLD" id="SFLDS00003">
    <property type="entry name" value="Haloacid_Dehalogenase"/>
    <property type="match status" value="1"/>
</dbReference>
<dbReference type="Pfam" id="PF08282">
    <property type="entry name" value="Hydrolase_3"/>
    <property type="match status" value="1"/>
</dbReference>
<dbReference type="PROSITE" id="PS01228">
    <property type="entry name" value="COF_1"/>
    <property type="match status" value="1"/>
</dbReference>
<evidence type="ECO:0000256" key="1">
    <source>
        <dbReference type="ARBA" id="ARBA00001946"/>
    </source>
</evidence>
<proteinExistence type="inferred from homology"/>
<organism evidence="6 7">
    <name type="scientific">Thiomicrorhabdus marina</name>
    <dbReference type="NCBI Taxonomy" id="2818442"/>
    <lineage>
        <taxon>Bacteria</taxon>
        <taxon>Pseudomonadati</taxon>
        <taxon>Pseudomonadota</taxon>
        <taxon>Gammaproteobacteria</taxon>
        <taxon>Thiotrichales</taxon>
        <taxon>Piscirickettsiaceae</taxon>
        <taxon>Thiomicrorhabdus</taxon>
    </lineage>
</organism>
<dbReference type="Proteomes" id="UP000664835">
    <property type="component" value="Unassembled WGS sequence"/>
</dbReference>
<dbReference type="InterPro" id="IPR000150">
    <property type="entry name" value="Cof"/>
</dbReference>
<comment type="caution">
    <text evidence="6">The sequence shown here is derived from an EMBL/GenBank/DDBJ whole genome shotgun (WGS) entry which is preliminary data.</text>
</comment>
<dbReference type="PANTHER" id="PTHR47267">
    <property type="match status" value="1"/>
</dbReference>
<dbReference type="NCBIfam" id="TIGR00099">
    <property type="entry name" value="Cof-subfamily"/>
    <property type="match status" value="1"/>
</dbReference>
<dbReference type="SUPFAM" id="SSF56784">
    <property type="entry name" value="HAD-like"/>
    <property type="match status" value="1"/>
</dbReference>
<evidence type="ECO:0000256" key="3">
    <source>
        <dbReference type="ARBA" id="ARBA00022801"/>
    </source>
</evidence>
<name>A0ABS3Q642_9GAMM</name>
<evidence type="ECO:0000256" key="5">
    <source>
        <dbReference type="ARBA" id="ARBA00034778"/>
    </source>
</evidence>
<keyword evidence="3" id="KW-0378">Hydrolase</keyword>
<evidence type="ECO:0000313" key="7">
    <source>
        <dbReference type="Proteomes" id="UP000664835"/>
    </source>
</evidence>
<dbReference type="EMBL" id="JAGETV010000017">
    <property type="protein sequence ID" value="MBO1927782.1"/>
    <property type="molecule type" value="Genomic_DNA"/>
</dbReference>
<dbReference type="PANTHER" id="PTHR47267:SF4">
    <property type="entry name" value="PYRIDOXAL PHOSPHATE PHOSPHATASE YIGL"/>
    <property type="match status" value="1"/>
</dbReference>
<dbReference type="Gene3D" id="3.40.50.1000">
    <property type="entry name" value="HAD superfamily/HAD-like"/>
    <property type="match status" value="1"/>
</dbReference>
<reference evidence="6 7" key="1">
    <citation type="submission" date="2021-03" db="EMBL/GenBank/DDBJ databases">
        <title>Thiomicrorhabdus sp.nov.,novel sulfur-oxidizing bacteria isolated from coastal sediment.</title>
        <authorList>
            <person name="Liu X."/>
        </authorList>
    </citation>
    <scope>NUCLEOTIDE SEQUENCE [LARGE SCALE GENOMIC DNA]</scope>
    <source>
        <strain evidence="6 7">6S2-11</strain>
    </source>
</reference>
<dbReference type="InterPro" id="IPR006379">
    <property type="entry name" value="HAD-SF_hydro_IIB"/>
</dbReference>
<dbReference type="SFLD" id="SFLDG01140">
    <property type="entry name" value="C2.B:_Phosphomannomutase_and_P"/>
    <property type="match status" value="1"/>
</dbReference>
<protein>
    <submittedName>
        <fullName evidence="6">HAD family phosphatase</fullName>
    </submittedName>
</protein>
<dbReference type="NCBIfam" id="TIGR01484">
    <property type="entry name" value="HAD-SF-IIB"/>
    <property type="match status" value="1"/>
</dbReference>
<gene>
    <name evidence="6" type="ORF">J3998_09355</name>
</gene>
<keyword evidence="4" id="KW-0460">Magnesium</keyword>
<dbReference type="SFLD" id="SFLDG01144">
    <property type="entry name" value="C2.B.4:_PGP_Like"/>
    <property type="match status" value="1"/>
</dbReference>
<comment type="cofactor">
    <cofactor evidence="1">
        <name>Mg(2+)</name>
        <dbReference type="ChEBI" id="CHEBI:18420"/>
    </cofactor>
</comment>
<dbReference type="RefSeq" id="WP_208150396.1">
    <property type="nucleotide sequence ID" value="NZ_JAGETV010000017.1"/>
</dbReference>
<evidence type="ECO:0000256" key="2">
    <source>
        <dbReference type="ARBA" id="ARBA00022723"/>
    </source>
</evidence>
<dbReference type="InterPro" id="IPR023214">
    <property type="entry name" value="HAD_sf"/>
</dbReference>
<dbReference type="CDD" id="cd07516">
    <property type="entry name" value="HAD_Pase"/>
    <property type="match status" value="1"/>
</dbReference>
<dbReference type="InterPro" id="IPR036412">
    <property type="entry name" value="HAD-like_sf"/>
</dbReference>